<keyword evidence="2" id="KW-0812">Transmembrane</keyword>
<sequence length="277" mass="28793">MSENQPNPSAQPDAEQRPTGGGKGRTAALVAGAVVVVAAIVGGIVLLSGGDGEAESSASATADSGKKSEEKDKKDKKDGKDEKEAAEYTGKRYRLTAPETMVGDLKKESGSDAAPTAGFLSAFEKLGVAKAQGVGATYQGGKNLGSKWLKFTGLYGEVSDPEKTVDRYFAYRASSAAKSVASGQSLKEEMSGGPTRLSPAGLDDDTVLKCQNVTYTSDKDIAAGRKGTIMPNCVWADHSTVGLLVHSHTASMLGEVPLDTFGELSAKVRAETRAEIK</sequence>
<reference evidence="3 4" key="1">
    <citation type="submission" date="2015-07" db="EMBL/GenBank/DDBJ databases">
        <authorList>
            <person name="Ju K.-S."/>
            <person name="Doroghazi J.R."/>
            <person name="Metcalf W.W."/>
        </authorList>
    </citation>
    <scope>NUCLEOTIDE SEQUENCE [LARGE SCALE GENOMIC DNA]</scope>
    <source>
        <strain evidence="3 4">NRRL B-3589</strain>
    </source>
</reference>
<proteinExistence type="predicted"/>
<feature type="compositionally biased region" description="Basic and acidic residues" evidence="1">
    <location>
        <begin position="64"/>
        <end position="90"/>
    </location>
</feature>
<keyword evidence="2" id="KW-0472">Membrane</keyword>
<gene>
    <name evidence="3" type="ORF">ADK38_22780</name>
</gene>
<feature type="region of interest" description="Disordered" evidence="1">
    <location>
        <begin position="48"/>
        <end position="92"/>
    </location>
</feature>
<evidence type="ECO:0000313" key="4">
    <source>
        <dbReference type="Proteomes" id="UP000037020"/>
    </source>
</evidence>
<accession>A0ABR5J3H2</accession>
<keyword evidence="4" id="KW-1185">Reference proteome</keyword>
<dbReference type="EMBL" id="LGUT01001969">
    <property type="protein sequence ID" value="KOG87907.1"/>
    <property type="molecule type" value="Genomic_DNA"/>
</dbReference>
<organism evidence="3 4">
    <name type="scientific">Streptomyces varsoviensis</name>
    <dbReference type="NCBI Taxonomy" id="67373"/>
    <lineage>
        <taxon>Bacteria</taxon>
        <taxon>Bacillati</taxon>
        <taxon>Actinomycetota</taxon>
        <taxon>Actinomycetes</taxon>
        <taxon>Kitasatosporales</taxon>
        <taxon>Streptomycetaceae</taxon>
        <taxon>Streptomyces</taxon>
    </lineage>
</organism>
<dbReference type="RefSeq" id="WP_030890092.1">
    <property type="nucleotide sequence ID" value="NZ_JBIRHZ010000001.1"/>
</dbReference>
<dbReference type="Proteomes" id="UP000037020">
    <property type="component" value="Unassembled WGS sequence"/>
</dbReference>
<name>A0ABR5J3H2_9ACTN</name>
<evidence type="ECO:0008006" key="5">
    <source>
        <dbReference type="Google" id="ProtNLM"/>
    </source>
</evidence>
<protein>
    <recommendedName>
        <fullName evidence="5">Lipoprotein</fullName>
    </recommendedName>
</protein>
<feature type="transmembrane region" description="Helical" evidence="2">
    <location>
        <begin position="27"/>
        <end position="47"/>
    </location>
</feature>
<evidence type="ECO:0000313" key="3">
    <source>
        <dbReference type="EMBL" id="KOG87907.1"/>
    </source>
</evidence>
<feature type="region of interest" description="Disordered" evidence="1">
    <location>
        <begin position="1"/>
        <end position="25"/>
    </location>
</feature>
<evidence type="ECO:0000256" key="2">
    <source>
        <dbReference type="SAM" id="Phobius"/>
    </source>
</evidence>
<comment type="caution">
    <text evidence="3">The sequence shown here is derived from an EMBL/GenBank/DDBJ whole genome shotgun (WGS) entry which is preliminary data.</text>
</comment>
<evidence type="ECO:0000256" key="1">
    <source>
        <dbReference type="SAM" id="MobiDB-lite"/>
    </source>
</evidence>
<feature type="compositionally biased region" description="Polar residues" evidence="1">
    <location>
        <begin position="1"/>
        <end position="10"/>
    </location>
</feature>
<keyword evidence="2" id="KW-1133">Transmembrane helix</keyword>